<feature type="domain" description="Luciferase-like" evidence="7">
    <location>
        <begin position="33"/>
        <end position="391"/>
    </location>
</feature>
<dbReference type="PANTHER" id="PTHR30011">
    <property type="entry name" value="ALKANESULFONATE MONOOXYGENASE-RELATED"/>
    <property type="match status" value="1"/>
</dbReference>
<keyword evidence="2" id="KW-0288">FMN</keyword>
<comment type="caution">
    <text evidence="8">The sequence shown here is derived from an EMBL/GenBank/DDBJ whole genome shotgun (WGS) entry which is preliminary data.</text>
</comment>
<dbReference type="PIRSF" id="PIRSF000337">
    <property type="entry name" value="NTA_MOA"/>
    <property type="match status" value="1"/>
</dbReference>
<reference evidence="9" key="1">
    <citation type="journal article" date="2019" name="Int. J. Syst. Evol. Microbiol.">
        <title>The Global Catalogue of Microorganisms (GCM) 10K type strain sequencing project: providing services to taxonomists for standard genome sequencing and annotation.</title>
        <authorList>
            <consortium name="The Broad Institute Genomics Platform"/>
            <consortium name="The Broad Institute Genome Sequencing Center for Infectious Disease"/>
            <person name="Wu L."/>
            <person name="Ma J."/>
        </authorList>
    </citation>
    <scope>NUCLEOTIDE SEQUENCE [LARGE SCALE GENOMIC DNA]</scope>
    <source>
        <strain evidence="9">JCM 30742</strain>
    </source>
</reference>
<dbReference type="InterPro" id="IPR016215">
    <property type="entry name" value="NTA_MOA"/>
</dbReference>
<evidence type="ECO:0000313" key="9">
    <source>
        <dbReference type="Proteomes" id="UP001500752"/>
    </source>
</evidence>
<accession>A0ABP7BS30</accession>
<keyword evidence="1" id="KW-0285">Flavoprotein</keyword>
<dbReference type="Gene3D" id="3.20.20.30">
    <property type="entry name" value="Luciferase-like domain"/>
    <property type="match status" value="1"/>
</dbReference>
<sequence length="483" mass="52551">MAIEPKKLIVNLFEMACVSHITHGLWVLEGNNRHRTAELEYWTELAQVAEGAGFDAIFLADVVGAYDVFRDGPETAIREGLQIPNFDPLTVVPAMAAVTKHVGFGATFSTSYEPPFAFARRAATLDHLTKGRFGWNIVTSYLPNAARNFGLAEEIPHDTRYAIADEYLNVLYKLWEGSWDDGAIVEDRAAKVYSDPAAIRYINHSGEHYSVAGPHLVAPSLQRTPVLFQATGSPAGIAFAGKHAEVVFTGGRTAADFRANAAAMRRAAEGQGRDGGDIKCIVQAGVVVGRTDDEVARKLALYREHSSVEGILAHAGFAIDPTAYPPETPVHEILVREGKADTPFAATIAPGTTAGQLLERVRKGRSERYFVAGTPGVVADEIERWLDEDGIDGINLRQYHSFGTARDFGELVVPELRRRGRLREGYVPEETLRERIYGPGKARLPQSHYGARYRGGAHLDADDAGGRLPAEPAPASAGLKAWV</sequence>
<proteinExistence type="inferred from homology"/>
<dbReference type="Pfam" id="PF00296">
    <property type="entry name" value="Bac_luciferase"/>
    <property type="match status" value="1"/>
</dbReference>
<dbReference type="NCBIfam" id="TIGR03860">
    <property type="entry name" value="FMN_nitrolo"/>
    <property type="match status" value="1"/>
</dbReference>
<name>A0ABP7BS30_9MICC</name>
<dbReference type="RefSeq" id="WP_345147996.1">
    <property type="nucleotide sequence ID" value="NZ_BAABEO010000006.1"/>
</dbReference>
<organism evidence="8 9">
    <name type="scientific">Arthrobacter ginkgonis</name>
    <dbReference type="NCBI Taxonomy" id="1630594"/>
    <lineage>
        <taxon>Bacteria</taxon>
        <taxon>Bacillati</taxon>
        <taxon>Actinomycetota</taxon>
        <taxon>Actinomycetes</taxon>
        <taxon>Micrococcales</taxon>
        <taxon>Micrococcaceae</taxon>
        <taxon>Arthrobacter</taxon>
    </lineage>
</organism>
<dbReference type="InterPro" id="IPR011251">
    <property type="entry name" value="Luciferase-like_dom"/>
</dbReference>
<dbReference type="Proteomes" id="UP001500752">
    <property type="component" value="Unassembled WGS sequence"/>
</dbReference>
<evidence type="ECO:0000256" key="3">
    <source>
        <dbReference type="ARBA" id="ARBA00023002"/>
    </source>
</evidence>
<dbReference type="PANTHER" id="PTHR30011:SF16">
    <property type="entry name" value="C2H2 FINGER DOMAIN TRANSCRIPTION FACTOR (EUROFUNG)-RELATED"/>
    <property type="match status" value="1"/>
</dbReference>
<keyword evidence="3" id="KW-0560">Oxidoreductase</keyword>
<keyword evidence="9" id="KW-1185">Reference proteome</keyword>
<evidence type="ECO:0000313" key="8">
    <source>
        <dbReference type="EMBL" id="GAA3668248.1"/>
    </source>
</evidence>
<dbReference type="InterPro" id="IPR036661">
    <property type="entry name" value="Luciferase-like_sf"/>
</dbReference>
<evidence type="ECO:0000256" key="2">
    <source>
        <dbReference type="ARBA" id="ARBA00022643"/>
    </source>
</evidence>
<evidence type="ECO:0000259" key="7">
    <source>
        <dbReference type="Pfam" id="PF00296"/>
    </source>
</evidence>
<evidence type="ECO:0000256" key="1">
    <source>
        <dbReference type="ARBA" id="ARBA00022630"/>
    </source>
</evidence>
<comment type="similarity">
    <text evidence="5">Belongs to the NtaA/SnaA/DszA monooxygenase family.</text>
</comment>
<dbReference type="InterPro" id="IPR051260">
    <property type="entry name" value="Diverse_substr_monoxygenases"/>
</dbReference>
<dbReference type="SUPFAM" id="SSF51679">
    <property type="entry name" value="Bacterial luciferase-like"/>
    <property type="match status" value="1"/>
</dbReference>
<evidence type="ECO:0000256" key="5">
    <source>
        <dbReference type="ARBA" id="ARBA00033748"/>
    </source>
</evidence>
<evidence type="ECO:0000256" key="6">
    <source>
        <dbReference type="SAM" id="MobiDB-lite"/>
    </source>
</evidence>
<dbReference type="EMBL" id="BAABEO010000006">
    <property type="protein sequence ID" value="GAA3668248.1"/>
    <property type="molecule type" value="Genomic_DNA"/>
</dbReference>
<keyword evidence="4" id="KW-0503">Monooxygenase</keyword>
<evidence type="ECO:0000256" key="4">
    <source>
        <dbReference type="ARBA" id="ARBA00023033"/>
    </source>
</evidence>
<feature type="region of interest" description="Disordered" evidence="6">
    <location>
        <begin position="463"/>
        <end position="483"/>
    </location>
</feature>
<protein>
    <submittedName>
        <fullName evidence="8">LLM class flavin-dependent oxidoreductase</fullName>
    </submittedName>
</protein>
<gene>
    <name evidence="8" type="ORF">GCM10023081_03470</name>
</gene>